<organism evidence="2 4">
    <name type="scientific">Mesorhizobium plurifarium</name>
    <dbReference type="NCBI Taxonomy" id="69974"/>
    <lineage>
        <taxon>Bacteria</taxon>
        <taxon>Pseudomonadati</taxon>
        <taxon>Pseudomonadota</taxon>
        <taxon>Alphaproteobacteria</taxon>
        <taxon>Hyphomicrobiales</taxon>
        <taxon>Phyllobacteriaceae</taxon>
        <taxon>Mesorhizobium</taxon>
    </lineage>
</organism>
<keyword evidence="3" id="KW-1185">Reference proteome</keyword>
<accession>A0A090EQW9</accession>
<evidence type="ECO:0000313" key="3">
    <source>
        <dbReference type="Proteomes" id="UP000045285"/>
    </source>
</evidence>
<evidence type="ECO:0000313" key="2">
    <source>
        <dbReference type="EMBL" id="CDX31274.1"/>
    </source>
</evidence>
<name>A0A090EQW9_MESPL</name>
<evidence type="ECO:0000313" key="1">
    <source>
        <dbReference type="EMBL" id="CDX21405.1"/>
    </source>
</evidence>
<reference evidence="2 4" key="1">
    <citation type="submission" date="2014-08" db="EMBL/GenBank/DDBJ databases">
        <authorList>
            <person name="Moulin Lionel"/>
        </authorList>
    </citation>
    <scope>NUCLEOTIDE SEQUENCE [LARGE SCALE GENOMIC DNA]</scope>
</reference>
<dbReference type="STRING" id="69974.MPLDJ20_140225"/>
<sequence length="61" mass="6703">MAERIPARPEPTVDFREMWSEYRAAVGKIKGAELAHCRRDAALILSAACSSFHPISAARCS</sequence>
<dbReference type="Proteomes" id="UP000046373">
    <property type="component" value="Unassembled WGS sequence"/>
</dbReference>
<protein>
    <submittedName>
        <fullName evidence="2">Uncharacterized protein</fullName>
    </submittedName>
</protein>
<proteinExistence type="predicted"/>
<dbReference type="AlphaFoldDB" id="A0A090EQW9"/>
<reference evidence="3" key="2">
    <citation type="submission" date="2014-08" db="EMBL/GenBank/DDBJ databases">
        <authorList>
            <person name="Moulin L."/>
        </authorList>
    </citation>
    <scope>NUCLEOTIDE SEQUENCE [LARGE SCALE GENOMIC DNA]</scope>
</reference>
<dbReference type="EMBL" id="CCNB01000006">
    <property type="protein sequence ID" value="CDX31274.1"/>
    <property type="molecule type" value="Genomic_DNA"/>
</dbReference>
<dbReference type="EMBL" id="CCMZ01000029">
    <property type="protein sequence ID" value="CDX21405.1"/>
    <property type="molecule type" value="Genomic_DNA"/>
</dbReference>
<gene>
    <name evidence="1" type="ORF">MPL3356_350099</name>
    <name evidence="2" type="ORF">MPLDJ20_140225</name>
</gene>
<dbReference type="Proteomes" id="UP000045285">
    <property type="component" value="Unassembled WGS sequence"/>
</dbReference>
<evidence type="ECO:0000313" key="4">
    <source>
        <dbReference type="Proteomes" id="UP000046373"/>
    </source>
</evidence>